<accession>A0ABQ7SI29</accession>
<name>A0ABQ7SI29_PHRPL</name>
<sequence>MIVHFQNVQAEQCHHVMTKGIAFRVFLEMEPAHARYLFNMIVVINILIVLPLHNHTFLLLQKEFGGTACEKCAEDNLFGPNCTSGLSGLDIKN</sequence>
<evidence type="ECO:0000313" key="3">
    <source>
        <dbReference type="Proteomes" id="UP000826234"/>
    </source>
</evidence>
<protein>
    <submittedName>
        <fullName evidence="2">Uncharacterized protein</fullName>
    </submittedName>
</protein>
<keyword evidence="1" id="KW-0472">Membrane</keyword>
<evidence type="ECO:0000313" key="2">
    <source>
        <dbReference type="EMBL" id="KAH0616984.1"/>
    </source>
</evidence>
<dbReference type="EMBL" id="JAIPUX010005290">
    <property type="protein sequence ID" value="KAH0616984.1"/>
    <property type="molecule type" value="Genomic_DNA"/>
</dbReference>
<comment type="caution">
    <text evidence="2">The sequence shown here is derived from an EMBL/GenBank/DDBJ whole genome shotgun (WGS) entry which is preliminary data.</text>
</comment>
<keyword evidence="1" id="KW-0812">Transmembrane</keyword>
<keyword evidence="3" id="KW-1185">Reference proteome</keyword>
<evidence type="ECO:0000256" key="1">
    <source>
        <dbReference type="SAM" id="Phobius"/>
    </source>
</evidence>
<organism evidence="2 3">
    <name type="scientific">Phrynosoma platyrhinos</name>
    <name type="common">Desert horned lizard</name>
    <dbReference type="NCBI Taxonomy" id="52577"/>
    <lineage>
        <taxon>Eukaryota</taxon>
        <taxon>Metazoa</taxon>
        <taxon>Chordata</taxon>
        <taxon>Craniata</taxon>
        <taxon>Vertebrata</taxon>
        <taxon>Euteleostomi</taxon>
        <taxon>Lepidosauria</taxon>
        <taxon>Squamata</taxon>
        <taxon>Bifurcata</taxon>
        <taxon>Unidentata</taxon>
        <taxon>Episquamata</taxon>
        <taxon>Toxicofera</taxon>
        <taxon>Iguania</taxon>
        <taxon>Phrynosomatidae</taxon>
        <taxon>Phrynosomatinae</taxon>
        <taxon>Phrynosoma</taxon>
    </lineage>
</organism>
<proteinExistence type="predicted"/>
<reference evidence="2 3" key="1">
    <citation type="journal article" date="2022" name="Gigascience">
        <title>A chromosome-level genome assembly and annotation of the desert horned lizard, Phrynosoma platyrhinos, provides insight into chromosomal rearrangements among reptiles.</title>
        <authorList>
            <person name="Koochekian N."/>
            <person name="Ascanio A."/>
            <person name="Farleigh K."/>
            <person name="Card D.C."/>
            <person name="Schield D.R."/>
            <person name="Castoe T.A."/>
            <person name="Jezkova T."/>
        </authorList>
    </citation>
    <scope>NUCLEOTIDE SEQUENCE [LARGE SCALE GENOMIC DNA]</scope>
    <source>
        <strain evidence="2">NK-2021</strain>
    </source>
</reference>
<gene>
    <name evidence="2" type="ORF">JD844_028520</name>
</gene>
<feature type="transmembrane region" description="Helical" evidence="1">
    <location>
        <begin position="33"/>
        <end position="52"/>
    </location>
</feature>
<dbReference type="Proteomes" id="UP000826234">
    <property type="component" value="Unassembled WGS sequence"/>
</dbReference>
<keyword evidence="1" id="KW-1133">Transmembrane helix</keyword>